<dbReference type="PANTHER" id="PTHR12935:SF0">
    <property type="entry name" value="GAMMA-GLUTAMYLCYCLOTRANSFERASE"/>
    <property type="match status" value="1"/>
</dbReference>
<evidence type="ECO:0000256" key="1">
    <source>
        <dbReference type="ARBA" id="ARBA00012346"/>
    </source>
</evidence>
<protein>
    <recommendedName>
        <fullName evidence="1">gamma-glutamylcyclotransferase</fullName>
        <ecNumber evidence="1">4.3.2.9</ecNumber>
    </recommendedName>
</protein>
<dbReference type="InterPro" id="IPR009288">
    <property type="entry name" value="AIG2-like_dom"/>
</dbReference>
<evidence type="ECO:0000256" key="2">
    <source>
        <dbReference type="ARBA" id="ARBA00023239"/>
    </source>
</evidence>
<proteinExistence type="predicted"/>
<dbReference type="Pfam" id="PF06094">
    <property type="entry name" value="GGACT"/>
    <property type="match status" value="1"/>
</dbReference>
<reference evidence="7 8" key="1">
    <citation type="submission" date="2017-06" db="EMBL/GenBank/DDBJ databases">
        <title>Ant-infecting Ophiocordyceps genomes reveal a high diversity of potential behavioral manipulation genes and a possible major role for enterotoxins.</title>
        <authorList>
            <person name="De Bekker C."/>
            <person name="Evans H.C."/>
            <person name="Brachmann A."/>
            <person name="Hughes D.P."/>
        </authorList>
    </citation>
    <scope>NUCLEOTIDE SEQUENCE [LARGE SCALE GENOMIC DNA]</scope>
    <source>
        <strain evidence="7 8">1348a</strain>
    </source>
</reference>
<dbReference type="SUPFAM" id="SSF110857">
    <property type="entry name" value="Gamma-glutamyl cyclotransferase-like"/>
    <property type="match status" value="1"/>
</dbReference>
<gene>
    <name evidence="7" type="ORF">CDD82_2956</name>
</gene>
<keyword evidence="2" id="KW-0456">Lyase</keyword>
<sequence length="273" mass="30105">MLSACWDIVQTHIASTAMASKTAASDGPPTKLYFAYGSNLHIKQMKRRCPNSRYIGRARLCNYRWQINERGFANIVETPGRCVDGLVYEIDQKDEAKLDINEGVAKKAYEKRHLAVMLHRAHAALYRRPVSWIVAKGGPGAVNGQGKTQARLSHKSAQRQQQQYQHWLPDVLVYISPNHTQDSTPRDEYVKRLNLGIADARALGLDDNYIRTCICPFLPETSAGFASSRSSLAAPSSSSGSASASSPAPQRRPKRPLPPSRTESSWSAGAPES</sequence>
<feature type="active site" description="Proton acceptor" evidence="3">
    <location>
        <position position="102"/>
    </location>
</feature>
<feature type="binding site" evidence="4">
    <location>
        <begin position="33"/>
        <end position="38"/>
    </location>
    <ligand>
        <name>substrate</name>
    </ligand>
</feature>
<dbReference type="InterPro" id="IPR013024">
    <property type="entry name" value="GGCT-like"/>
</dbReference>
<evidence type="ECO:0000313" key="7">
    <source>
        <dbReference type="EMBL" id="PHH78597.1"/>
    </source>
</evidence>
<evidence type="ECO:0000259" key="6">
    <source>
        <dbReference type="Pfam" id="PF06094"/>
    </source>
</evidence>
<dbReference type="OrthoDB" id="2924818at2759"/>
<dbReference type="EC" id="4.3.2.9" evidence="1"/>
<dbReference type="AlphaFoldDB" id="A0A2C5ZC46"/>
<dbReference type="InterPro" id="IPR036568">
    <property type="entry name" value="GGCT-like_sf"/>
</dbReference>
<dbReference type="CDD" id="cd06661">
    <property type="entry name" value="GGCT_like"/>
    <property type="match status" value="1"/>
</dbReference>
<feature type="compositionally biased region" description="Low complexity" evidence="5">
    <location>
        <begin position="228"/>
        <end position="249"/>
    </location>
</feature>
<dbReference type="GO" id="GO:0003839">
    <property type="term" value="F:gamma-glutamylcyclotransferase activity"/>
    <property type="evidence" value="ECO:0007669"/>
    <property type="project" value="UniProtKB-EC"/>
</dbReference>
<comment type="caution">
    <text evidence="7">The sequence shown here is derived from an EMBL/GenBank/DDBJ whole genome shotgun (WGS) entry which is preliminary data.</text>
</comment>
<feature type="region of interest" description="Disordered" evidence="5">
    <location>
        <begin position="228"/>
        <end position="273"/>
    </location>
</feature>
<dbReference type="EMBL" id="NJEU01000217">
    <property type="protein sequence ID" value="PHH78597.1"/>
    <property type="molecule type" value="Genomic_DNA"/>
</dbReference>
<evidence type="ECO:0000256" key="4">
    <source>
        <dbReference type="PIRSR" id="PIRSR617939-2"/>
    </source>
</evidence>
<evidence type="ECO:0000256" key="5">
    <source>
        <dbReference type="SAM" id="MobiDB-lite"/>
    </source>
</evidence>
<keyword evidence="8" id="KW-1185">Reference proteome</keyword>
<dbReference type="Gene3D" id="3.10.490.10">
    <property type="entry name" value="Gamma-glutamyl cyclotransferase-like"/>
    <property type="match status" value="1"/>
</dbReference>
<accession>A0A2C5ZC46</accession>
<feature type="domain" description="Gamma-glutamylcyclotransferase AIG2-like" evidence="6">
    <location>
        <begin position="33"/>
        <end position="120"/>
    </location>
</feature>
<dbReference type="Proteomes" id="UP000224854">
    <property type="component" value="Unassembled WGS sequence"/>
</dbReference>
<name>A0A2C5ZC46_9HYPO</name>
<dbReference type="InterPro" id="IPR017939">
    <property type="entry name" value="G-Glutamylcylcotransferase"/>
</dbReference>
<organism evidence="7 8">
    <name type="scientific">Ophiocordyceps australis</name>
    <dbReference type="NCBI Taxonomy" id="1399860"/>
    <lineage>
        <taxon>Eukaryota</taxon>
        <taxon>Fungi</taxon>
        <taxon>Dikarya</taxon>
        <taxon>Ascomycota</taxon>
        <taxon>Pezizomycotina</taxon>
        <taxon>Sordariomycetes</taxon>
        <taxon>Hypocreomycetidae</taxon>
        <taxon>Hypocreales</taxon>
        <taxon>Ophiocordycipitaceae</taxon>
        <taxon>Ophiocordyceps</taxon>
    </lineage>
</organism>
<evidence type="ECO:0000256" key="3">
    <source>
        <dbReference type="PIRSR" id="PIRSR617939-1"/>
    </source>
</evidence>
<evidence type="ECO:0000313" key="8">
    <source>
        <dbReference type="Proteomes" id="UP000224854"/>
    </source>
</evidence>
<dbReference type="PANTHER" id="PTHR12935">
    <property type="entry name" value="GAMMA-GLUTAMYLCYCLOTRANSFERASE"/>
    <property type="match status" value="1"/>
</dbReference>